<evidence type="ECO:0000313" key="2">
    <source>
        <dbReference type="Proteomes" id="UP000011064"/>
    </source>
</evidence>
<organism evidence="1 2">
    <name type="scientific">Pseudogymnoascus destructans (strain ATCC MYA-4855 / 20631-21)</name>
    <name type="common">Bat white-nose syndrome fungus</name>
    <name type="synonym">Geomyces destructans</name>
    <dbReference type="NCBI Taxonomy" id="658429"/>
    <lineage>
        <taxon>Eukaryota</taxon>
        <taxon>Fungi</taxon>
        <taxon>Dikarya</taxon>
        <taxon>Ascomycota</taxon>
        <taxon>Pezizomycotina</taxon>
        <taxon>Leotiomycetes</taxon>
        <taxon>Thelebolales</taxon>
        <taxon>Thelebolaceae</taxon>
        <taxon>Pseudogymnoascus</taxon>
    </lineage>
</organism>
<dbReference type="VEuPathDB" id="FungiDB:GMDG_07768"/>
<proteinExistence type="predicted"/>
<dbReference type="OrthoDB" id="4837779at2759"/>
<keyword evidence="2" id="KW-1185">Reference proteome</keyword>
<reference evidence="2" key="1">
    <citation type="submission" date="2010-09" db="EMBL/GenBank/DDBJ databases">
        <title>The genome sequence of Geomyces destructans 20631-21.</title>
        <authorList>
            <consortium name="The Broad Institute Genome Sequencing Platform"/>
            <person name="Cuomo C.A."/>
            <person name="Blehert D.S."/>
            <person name="Lorch J.M."/>
            <person name="Young S.K."/>
            <person name="Zeng Q."/>
            <person name="Gargeya S."/>
            <person name="Fitzgerald M."/>
            <person name="Haas B."/>
            <person name="Abouelleil A."/>
            <person name="Alvarado L."/>
            <person name="Arachchi H.M."/>
            <person name="Berlin A."/>
            <person name="Brown A."/>
            <person name="Chapman S.B."/>
            <person name="Chen Z."/>
            <person name="Dunbar C."/>
            <person name="Freedman E."/>
            <person name="Gearin G."/>
            <person name="Gellesch M."/>
            <person name="Goldberg J."/>
            <person name="Griggs A."/>
            <person name="Gujja S."/>
            <person name="Heiman D."/>
            <person name="Howarth C."/>
            <person name="Larson L."/>
            <person name="Lui A."/>
            <person name="MacDonald P.J.P."/>
            <person name="Montmayeur A."/>
            <person name="Murphy C."/>
            <person name="Neiman D."/>
            <person name="Pearson M."/>
            <person name="Priest M."/>
            <person name="Roberts A."/>
            <person name="Saif S."/>
            <person name="Shea T."/>
            <person name="Shenoy N."/>
            <person name="Sisk P."/>
            <person name="Stolte C."/>
            <person name="Sykes S."/>
            <person name="Wortman J."/>
            <person name="Nusbaum C."/>
            <person name="Birren B."/>
        </authorList>
    </citation>
    <scope>NUCLEOTIDE SEQUENCE [LARGE SCALE GENOMIC DNA]</scope>
    <source>
        <strain evidence="2">ATCC MYA-4855 / 20631-21</strain>
    </source>
</reference>
<dbReference type="EMBL" id="GL573423">
    <property type="protein sequence ID" value="ELR06057.1"/>
    <property type="molecule type" value="Genomic_DNA"/>
</dbReference>
<evidence type="ECO:0000313" key="1">
    <source>
        <dbReference type="EMBL" id="ELR06057.1"/>
    </source>
</evidence>
<dbReference type="AlphaFoldDB" id="L8FYX7"/>
<dbReference type="InParanoid" id="L8FYX7"/>
<protein>
    <submittedName>
        <fullName evidence="1">Uncharacterized protein</fullName>
    </submittedName>
</protein>
<sequence>MSGSSLSPVPAEYQSDALELPPLIPLPHMPLRVQLPDSTSITLLKRLFYRTLLDTIPARIQYQCLQTDCSYMPSQPLKNQMTSNLWKHLKKMHPSVMPNTRRYLQLEAH</sequence>
<accession>L8FYX7</accession>
<dbReference type="HOGENOM" id="CLU_2185106_0_0_1"/>
<dbReference type="Proteomes" id="UP000011064">
    <property type="component" value="Unassembled WGS sequence"/>
</dbReference>
<name>L8FYX7_PSED2</name>
<gene>
    <name evidence="1" type="ORF">GMDG_07768</name>
</gene>